<proteinExistence type="predicted"/>
<accession>A0ABR1VBE9</accession>
<name>A0ABR1VBE9_9PEZI</name>
<feature type="compositionally biased region" description="Basic and acidic residues" evidence="1">
    <location>
        <begin position="373"/>
        <end position="396"/>
    </location>
</feature>
<evidence type="ECO:0000256" key="1">
    <source>
        <dbReference type="SAM" id="MobiDB-lite"/>
    </source>
</evidence>
<gene>
    <name evidence="2" type="ORF">PG996_007641</name>
</gene>
<evidence type="ECO:0000313" key="2">
    <source>
        <dbReference type="EMBL" id="KAK8068529.1"/>
    </source>
</evidence>
<protein>
    <submittedName>
        <fullName evidence="2">Uncharacterized protein</fullName>
    </submittedName>
</protein>
<reference evidence="2 3" key="1">
    <citation type="submission" date="2023-01" db="EMBL/GenBank/DDBJ databases">
        <title>Analysis of 21 Apiospora genomes using comparative genomics revels a genus with tremendous synthesis potential of carbohydrate active enzymes and secondary metabolites.</title>
        <authorList>
            <person name="Sorensen T."/>
        </authorList>
    </citation>
    <scope>NUCLEOTIDE SEQUENCE [LARGE SCALE GENOMIC DNA]</scope>
    <source>
        <strain evidence="2 3">CBS 83171</strain>
    </source>
</reference>
<sequence length="407" mass="43093">MNLIPLRHIISETHLGLGVLFFNDPNTPPADKQEQRELINISGGGTFKDEPGDFNGLLTKWSQVTDIRALNSCWFYGILWAECDDGVADRKSPGSVWNTTWNRRPTEDSSLLSSLLGVHLIVLGGVRFSSHAVTGTEQFLALVLSQLSQLLGSVLELATSFQRSGLGLLGSLLGMGLVVLGGVCLGSHAVAAQELLALVLGQVAQLLGQIPEFTPSLQRSRVGFLEVLSSLLRVGLVILRGVSFGRHSVATQKLLALVLGQVTKLLRQVLEFATGLEGSRLGFLRVLLVVLGGVCFGRHAVAAQQLLALVLGQVTKLLRQVLEFAAGLQRSRLVVFLGVLLGRHAVAGDDVVVVVVETAGLGGVAVAGGGQHRGGEDRSSEGCGHGESELHGEGGKGGKRLLKYGYS</sequence>
<dbReference type="EMBL" id="JAQQWM010000004">
    <property type="protein sequence ID" value="KAK8068529.1"/>
    <property type="molecule type" value="Genomic_DNA"/>
</dbReference>
<feature type="region of interest" description="Disordered" evidence="1">
    <location>
        <begin position="368"/>
        <end position="397"/>
    </location>
</feature>
<organism evidence="2 3">
    <name type="scientific">Apiospora saccharicola</name>
    <dbReference type="NCBI Taxonomy" id="335842"/>
    <lineage>
        <taxon>Eukaryota</taxon>
        <taxon>Fungi</taxon>
        <taxon>Dikarya</taxon>
        <taxon>Ascomycota</taxon>
        <taxon>Pezizomycotina</taxon>
        <taxon>Sordariomycetes</taxon>
        <taxon>Xylariomycetidae</taxon>
        <taxon>Amphisphaeriales</taxon>
        <taxon>Apiosporaceae</taxon>
        <taxon>Apiospora</taxon>
    </lineage>
</organism>
<evidence type="ECO:0000313" key="3">
    <source>
        <dbReference type="Proteomes" id="UP001446871"/>
    </source>
</evidence>
<comment type="caution">
    <text evidence="2">The sequence shown here is derived from an EMBL/GenBank/DDBJ whole genome shotgun (WGS) entry which is preliminary data.</text>
</comment>
<dbReference type="Proteomes" id="UP001446871">
    <property type="component" value="Unassembled WGS sequence"/>
</dbReference>
<keyword evidence="3" id="KW-1185">Reference proteome</keyword>